<organism evidence="2 3">
    <name type="scientific">Candidatus Gallimonas intestinigallinarum</name>
    <dbReference type="NCBI Taxonomy" id="2838604"/>
    <lineage>
        <taxon>Bacteria</taxon>
        <taxon>Bacillati</taxon>
        <taxon>Bacillota</taxon>
        <taxon>Clostridia</taxon>
        <taxon>Candidatus Gallimonas</taxon>
    </lineage>
</organism>
<keyword evidence="1" id="KW-1133">Transmembrane helix</keyword>
<feature type="transmembrane region" description="Helical" evidence="1">
    <location>
        <begin position="163"/>
        <end position="183"/>
    </location>
</feature>
<reference evidence="2" key="2">
    <citation type="submission" date="2021-04" db="EMBL/GenBank/DDBJ databases">
        <authorList>
            <person name="Gilroy R."/>
        </authorList>
    </citation>
    <scope>NUCLEOTIDE SEQUENCE</scope>
    <source>
        <strain evidence="2">CHK33-5263</strain>
    </source>
</reference>
<feature type="transmembrane region" description="Helical" evidence="1">
    <location>
        <begin position="14"/>
        <end position="34"/>
    </location>
</feature>
<dbReference type="AlphaFoldDB" id="A0A9D2DWA3"/>
<protein>
    <submittedName>
        <fullName evidence="2">Uncharacterized protein</fullName>
    </submittedName>
</protein>
<feature type="non-terminal residue" evidence="2">
    <location>
        <position position="1"/>
    </location>
</feature>
<name>A0A9D2DWA3_9FIRM</name>
<feature type="transmembrane region" description="Helical" evidence="1">
    <location>
        <begin position="95"/>
        <end position="117"/>
    </location>
</feature>
<comment type="caution">
    <text evidence="2">The sequence shown here is derived from an EMBL/GenBank/DDBJ whole genome shotgun (WGS) entry which is preliminary data.</text>
</comment>
<keyword evidence="1" id="KW-0812">Transmembrane</keyword>
<proteinExistence type="predicted"/>
<evidence type="ECO:0000313" key="2">
    <source>
        <dbReference type="EMBL" id="HIZ24265.1"/>
    </source>
</evidence>
<sequence length="190" mass="20442">PVGAAGLPGFSGGVMRTCAWFFDAALLLPLVGRFDYKKGLAWKGAVCYLAGGAVLLFFLATFYGVFADISVIQVFAFAKMSHFFAGLTVLGRIDYLFIFALAFVIVFYAALPVHGAVRLVADGFSAGKWLPALLSVGANGVLLALLLLFNFDAHNILSAVTGNVFWLIPAIGAAFILLLLLFYGRRRHEN</sequence>
<dbReference type="Proteomes" id="UP000824044">
    <property type="component" value="Unassembled WGS sequence"/>
</dbReference>
<gene>
    <name evidence="2" type="ORF">H9812_02160</name>
</gene>
<feature type="transmembrane region" description="Helical" evidence="1">
    <location>
        <begin position="46"/>
        <end position="75"/>
    </location>
</feature>
<keyword evidence="1" id="KW-0472">Membrane</keyword>
<reference evidence="2" key="1">
    <citation type="journal article" date="2021" name="PeerJ">
        <title>Extensive microbial diversity within the chicken gut microbiome revealed by metagenomics and culture.</title>
        <authorList>
            <person name="Gilroy R."/>
            <person name="Ravi A."/>
            <person name="Getino M."/>
            <person name="Pursley I."/>
            <person name="Horton D.L."/>
            <person name="Alikhan N.F."/>
            <person name="Baker D."/>
            <person name="Gharbi K."/>
            <person name="Hall N."/>
            <person name="Watson M."/>
            <person name="Adriaenssens E.M."/>
            <person name="Foster-Nyarko E."/>
            <person name="Jarju S."/>
            <person name="Secka A."/>
            <person name="Antonio M."/>
            <person name="Oren A."/>
            <person name="Chaudhuri R.R."/>
            <person name="La Ragione R."/>
            <person name="Hildebrand F."/>
            <person name="Pallen M.J."/>
        </authorList>
    </citation>
    <scope>NUCLEOTIDE SEQUENCE</scope>
    <source>
        <strain evidence="2">CHK33-5263</strain>
    </source>
</reference>
<evidence type="ECO:0000256" key="1">
    <source>
        <dbReference type="SAM" id="Phobius"/>
    </source>
</evidence>
<evidence type="ECO:0000313" key="3">
    <source>
        <dbReference type="Proteomes" id="UP000824044"/>
    </source>
</evidence>
<accession>A0A9D2DWA3</accession>
<dbReference type="EMBL" id="DXBS01000043">
    <property type="protein sequence ID" value="HIZ24265.1"/>
    <property type="molecule type" value="Genomic_DNA"/>
</dbReference>
<feature type="transmembrane region" description="Helical" evidence="1">
    <location>
        <begin position="129"/>
        <end position="151"/>
    </location>
</feature>